<dbReference type="EMBL" id="JAVXZY010000007">
    <property type="protein sequence ID" value="MDT9001103.1"/>
    <property type="molecule type" value="Genomic_DNA"/>
</dbReference>
<evidence type="ECO:0000259" key="2">
    <source>
        <dbReference type="Pfam" id="PF12146"/>
    </source>
</evidence>
<keyword evidence="4" id="KW-1185">Reference proteome</keyword>
<dbReference type="InterPro" id="IPR013595">
    <property type="entry name" value="Pept_S33_TAP-like_C"/>
</dbReference>
<dbReference type="InterPro" id="IPR022742">
    <property type="entry name" value="Hydrolase_4"/>
</dbReference>
<comment type="caution">
    <text evidence="3">The sequence shown here is derived from an EMBL/GenBank/DDBJ whole genome shotgun (WGS) entry which is preliminary data.</text>
</comment>
<dbReference type="SUPFAM" id="SSF53474">
    <property type="entry name" value="alpha/beta-Hydrolases"/>
    <property type="match status" value="1"/>
</dbReference>
<dbReference type="InterPro" id="IPR029058">
    <property type="entry name" value="AB_hydrolase_fold"/>
</dbReference>
<feature type="domain" description="Peptidase S33 tripeptidyl aminopeptidase-like C-terminal" evidence="1">
    <location>
        <begin position="245"/>
        <end position="301"/>
    </location>
</feature>
<evidence type="ECO:0000259" key="1">
    <source>
        <dbReference type="Pfam" id="PF08386"/>
    </source>
</evidence>
<proteinExistence type="predicted"/>
<reference evidence="3" key="1">
    <citation type="submission" date="2023-09" db="EMBL/GenBank/DDBJ databases">
        <title>Paucibacter sp. APW11 Genome sequencing and assembly.</title>
        <authorList>
            <person name="Kim I."/>
        </authorList>
    </citation>
    <scope>NUCLEOTIDE SEQUENCE</scope>
    <source>
        <strain evidence="3">APW11</strain>
    </source>
</reference>
<dbReference type="RefSeq" id="WP_315651988.1">
    <property type="nucleotide sequence ID" value="NZ_JAVXZY010000007.1"/>
</dbReference>
<dbReference type="GO" id="GO:0016787">
    <property type="term" value="F:hydrolase activity"/>
    <property type="evidence" value="ECO:0007669"/>
    <property type="project" value="UniProtKB-KW"/>
</dbReference>
<sequence length="304" mass="32765">MSASLPDSKKTPVPAVNPASLFYARGPVQRVLRGLFAGLQRLSPALAGAAAMQLFRTPLPPRWAGSAAAWPAVWQRHSLPFEGGQLRFWRRGAADAGHRPAVLLLHGWGGRAQDMAALAERLWQAGFAPLLPDLPAHGRSSGWRSDMPQWLRAIQALSAAHGPWHAVVGHSLGALAAAHSVAAGLPAQRLVLLAVSPPPRQILHWFAAGFGLRAGVQQHMAAWFAQRGAALERFEPAWLGSRLVLPTLLLHDEADRAAPLAHALAMQQQLPTGRMQLTQGLGHRRLLRDEAVLEAVRRHLGDAA</sequence>
<name>A0ABU3PF06_9BURK</name>
<dbReference type="Gene3D" id="3.40.50.1820">
    <property type="entry name" value="alpha/beta hydrolase"/>
    <property type="match status" value="1"/>
</dbReference>
<dbReference type="PANTHER" id="PTHR43433:SF5">
    <property type="entry name" value="AB HYDROLASE-1 DOMAIN-CONTAINING PROTEIN"/>
    <property type="match status" value="1"/>
</dbReference>
<dbReference type="Pfam" id="PF12146">
    <property type="entry name" value="Hydrolase_4"/>
    <property type="match status" value="1"/>
</dbReference>
<dbReference type="Proteomes" id="UP001246372">
    <property type="component" value="Unassembled WGS sequence"/>
</dbReference>
<evidence type="ECO:0000313" key="4">
    <source>
        <dbReference type="Proteomes" id="UP001246372"/>
    </source>
</evidence>
<protein>
    <submittedName>
        <fullName evidence="3">Alpha/beta hydrolase</fullName>
    </submittedName>
</protein>
<keyword evidence="3" id="KW-0378">Hydrolase</keyword>
<gene>
    <name evidence="3" type="ORF">RQP53_17625</name>
</gene>
<dbReference type="InterPro" id="IPR050471">
    <property type="entry name" value="AB_hydrolase"/>
</dbReference>
<evidence type="ECO:0000313" key="3">
    <source>
        <dbReference type="EMBL" id="MDT9001103.1"/>
    </source>
</evidence>
<feature type="domain" description="Serine aminopeptidase S33" evidence="2">
    <location>
        <begin position="98"/>
        <end position="194"/>
    </location>
</feature>
<dbReference type="Pfam" id="PF08386">
    <property type="entry name" value="Abhydrolase_4"/>
    <property type="match status" value="1"/>
</dbReference>
<organism evidence="3 4">
    <name type="scientific">Roseateles aquae</name>
    <dbReference type="NCBI Taxonomy" id="3077235"/>
    <lineage>
        <taxon>Bacteria</taxon>
        <taxon>Pseudomonadati</taxon>
        <taxon>Pseudomonadota</taxon>
        <taxon>Betaproteobacteria</taxon>
        <taxon>Burkholderiales</taxon>
        <taxon>Sphaerotilaceae</taxon>
        <taxon>Roseateles</taxon>
    </lineage>
</organism>
<dbReference type="PANTHER" id="PTHR43433">
    <property type="entry name" value="HYDROLASE, ALPHA/BETA FOLD FAMILY PROTEIN"/>
    <property type="match status" value="1"/>
</dbReference>
<accession>A0ABU3PF06</accession>